<dbReference type="Proteomes" id="UP001461498">
    <property type="component" value="Unassembled WGS sequence"/>
</dbReference>
<dbReference type="AlphaFoldDB" id="A0AAW1DB07"/>
<sequence length="53" mass="6187">MPKIVKMSSGRLKTDISGEIWKSNFFKITILPLFKEVKRTSLRILCPPFFKKS</sequence>
<name>A0AAW1DB07_9HEMI</name>
<evidence type="ECO:0000313" key="1">
    <source>
        <dbReference type="EMBL" id="KAK9507682.1"/>
    </source>
</evidence>
<gene>
    <name evidence="1" type="ORF">O3M35_007483</name>
</gene>
<accession>A0AAW1DB07</accession>
<proteinExistence type="predicted"/>
<keyword evidence="2" id="KW-1185">Reference proteome</keyword>
<protein>
    <submittedName>
        <fullName evidence="1">Uncharacterized protein</fullName>
    </submittedName>
</protein>
<evidence type="ECO:0000313" key="2">
    <source>
        <dbReference type="Proteomes" id="UP001461498"/>
    </source>
</evidence>
<organism evidence="1 2">
    <name type="scientific">Rhynocoris fuscipes</name>
    <dbReference type="NCBI Taxonomy" id="488301"/>
    <lineage>
        <taxon>Eukaryota</taxon>
        <taxon>Metazoa</taxon>
        <taxon>Ecdysozoa</taxon>
        <taxon>Arthropoda</taxon>
        <taxon>Hexapoda</taxon>
        <taxon>Insecta</taxon>
        <taxon>Pterygota</taxon>
        <taxon>Neoptera</taxon>
        <taxon>Paraneoptera</taxon>
        <taxon>Hemiptera</taxon>
        <taxon>Heteroptera</taxon>
        <taxon>Panheteroptera</taxon>
        <taxon>Cimicomorpha</taxon>
        <taxon>Reduviidae</taxon>
        <taxon>Harpactorinae</taxon>
        <taxon>Harpactorini</taxon>
        <taxon>Rhynocoris</taxon>
    </lineage>
</organism>
<reference evidence="1 2" key="1">
    <citation type="submission" date="2022-12" db="EMBL/GenBank/DDBJ databases">
        <title>Chromosome-level genome assembly of true bugs.</title>
        <authorList>
            <person name="Ma L."/>
            <person name="Li H."/>
        </authorList>
    </citation>
    <scope>NUCLEOTIDE SEQUENCE [LARGE SCALE GENOMIC DNA]</scope>
    <source>
        <strain evidence="1">Lab_2022b</strain>
    </source>
</reference>
<comment type="caution">
    <text evidence="1">The sequence shown here is derived from an EMBL/GenBank/DDBJ whole genome shotgun (WGS) entry which is preliminary data.</text>
</comment>
<dbReference type="EMBL" id="JAPXFL010000004">
    <property type="protein sequence ID" value="KAK9507682.1"/>
    <property type="molecule type" value="Genomic_DNA"/>
</dbReference>